<proteinExistence type="predicted"/>
<keyword evidence="2" id="KW-1185">Reference proteome</keyword>
<evidence type="ECO:0000313" key="1">
    <source>
        <dbReference type="EMBL" id="TLS53388.1"/>
    </source>
</evidence>
<comment type="caution">
    <text evidence="1">The sequence shown here is derived from an EMBL/GenBank/DDBJ whole genome shotgun (WGS) entry which is preliminary data.</text>
</comment>
<dbReference type="Proteomes" id="UP000309676">
    <property type="component" value="Unassembled WGS sequence"/>
</dbReference>
<dbReference type="EMBL" id="VCIW01000002">
    <property type="protein sequence ID" value="TLS53388.1"/>
    <property type="molecule type" value="Genomic_DNA"/>
</dbReference>
<evidence type="ECO:0000313" key="2">
    <source>
        <dbReference type="Proteomes" id="UP000309676"/>
    </source>
</evidence>
<gene>
    <name evidence="1" type="ORF">FE782_03710</name>
</gene>
<accession>A0A5R9GJ00</accession>
<sequence length="69" mass="8441">MNRLWRLNERYLAAYTEDTDVMRKIRRSYPDFWIMAEYSKDGVIYALQYRVPSERKRSARHLLGVNVDR</sequence>
<reference evidence="1 2" key="1">
    <citation type="submission" date="2019-05" db="EMBL/GenBank/DDBJ databases">
        <authorList>
            <person name="Narsing Rao M.P."/>
            <person name="Li W.J."/>
        </authorList>
    </citation>
    <scope>NUCLEOTIDE SEQUENCE [LARGE SCALE GENOMIC DNA]</scope>
    <source>
        <strain evidence="1 2">SYSU_K30003</strain>
    </source>
</reference>
<dbReference type="AlphaFoldDB" id="A0A5R9GJ00"/>
<protein>
    <submittedName>
        <fullName evidence="1">Uncharacterized protein</fullName>
    </submittedName>
</protein>
<dbReference type="RefSeq" id="WP_138192633.1">
    <property type="nucleotide sequence ID" value="NZ_VCIW01000002.1"/>
</dbReference>
<dbReference type="OrthoDB" id="2652798at2"/>
<name>A0A5R9GJ00_9BACL</name>
<organism evidence="1 2">
    <name type="scientific">Paenibacillus antri</name>
    <dbReference type="NCBI Taxonomy" id="2582848"/>
    <lineage>
        <taxon>Bacteria</taxon>
        <taxon>Bacillati</taxon>
        <taxon>Bacillota</taxon>
        <taxon>Bacilli</taxon>
        <taxon>Bacillales</taxon>
        <taxon>Paenibacillaceae</taxon>
        <taxon>Paenibacillus</taxon>
    </lineage>
</organism>